<proteinExistence type="predicted"/>
<sequence length="320" mass="33218">MTLDAHDQRMPNHPDVPPRGRGALGPTIGLTWFLVGLIASAALIGLLVDDVYTGAEATAEMLRAYDLVTVLVVAPALAGAAHRAWRGSAVAHLVVASLIGYVVYTYAYYLFGTGFNDLFLLHAAIFATGLVALGLSLTSLDLSALATRFGARTKVRTVAGILGLLAAALGGMWAYLAIDNAMTGDVPTGSKLVETDTVVHLGMALDLTLLVPLYAAAALLLWRRAPWGYALAGLALLAGVLHQLSYVVAMPFQVAADVPGAVAYDPGEPVIVLLYVTGLVLLLLGPRSGRGGSHDKDRAGHTQPGRTPPHRTSSGAVGGA</sequence>
<feature type="transmembrane region" description="Helical" evidence="2">
    <location>
        <begin position="28"/>
        <end position="48"/>
    </location>
</feature>
<organism evidence="3 4">
    <name type="scientific">Nocardioides astragali</name>
    <dbReference type="NCBI Taxonomy" id="1776736"/>
    <lineage>
        <taxon>Bacteria</taxon>
        <taxon>Bacillati</taxon>
        <taxon>Actinomycetota</taxon>
        <taxon>Actinomycetes</taxon>
        <taxon>Propionibacteriales</taxon>
        <taxon>Nocardioidaceae</taxon>
        <taxon>Nocardioides</taxon>
    </lineage>
</organism>
<feature type="transmembrane region" description="Helical" evidence="2">
    <location>
        <begin position="123"/>
        <end position="146"/>
    </location>
</feature>
<feature type="transmembrane region" description="Helical" evidence="2">
    <location>
        <begin position="198"/>
        <end position="222"/>
    </location>
</feature>
<feature type="transmembrane region" description="Helical" evidence="2">
    <location>
        <begin position="89"/>
        <end position="111"/>
    </location>
</feature>
<dbReference type="Proteomes" id="UP001596524">
    <property type="component" value="Unassembled WGS sequence"/>
</dbReference>
<feature type="transmembrane region" description="Helical" evidence="2">
    <location>
        <begin position="269"/>
        <end position="286"/>
    </location>
</feature>
<evidence type="ECO:0000313" key="4">
    <source>
        <dbReference type="Proteomes" id="UP001596524"/>
    </source>
</evidence>
<keyword evidence="2" id="KW-0812">Transmembrane</keyword>
<feature type="transmembrane region" description="Helical" evidence="2">
    <location>
        <begin position="229"/>
        <end position="249"/>
    </location>
</feature>
<protein>
    <submittedName>
        <fullName evidence="3">Uncharacterized protein</fullName>
    </submittedName>
</protein>
<dbReference type="EMBL" id="JBHTCH010000030">
    <property type="protein sequence ID" value="MFC7363320.1"/>
    <property type="molecule type" value="Genomic_DNA"/>
</dbReference>
<dbReference type="RefSeq" id="WP_255889334.1">
    <property type="nucleotide sequence ID" value="NZ_JAFMZM010000002.1"/>
</dbReference>
<keyword evidence="2" id="KW-0472">Membrane</keyword>
<evidence type="ECO:0000313" key="3">
    <source>
        <dbReference type="EMBL" id="MFC7363320.1"/>
    </source>
</evidence>
<name>A0ABW2NBL4_9ACTN</name>
<accession>A0ABW2NBL4</accession>
<comment type="caution">
    <text evidence="3">The sequence shown here is derived from an EMBL/GenBank/DDBJ whole genome shotgun (WGS) entry which is preliminary data.</text>
</comment>
<feature type="transmembrane region" description="Helical" evidence="2">
    <location>
        <begin position="158"/>
        <end position="178"/>
    </location>
</feature>
<feature type="transmembrane region" description="Helical" evidence="2">
    <location>
        <begin position="64"/>
        <end position="82"/>
    </location>
</feature>
<reference evidence="4" key="1">
    <citation type="journal article" date="2019" name="Int. J. Syst. Evol. Microbiol.">
        <title>The Global Catalogue of Microorganisms (GCM) 10K type strain sequencing project: providing services to taxonomists for standard genome sequencing and annotation.</title>
        <authorList>
            <consortium name="The Broad Institute Genomics Platform"/>
            <consortium name="The Broad Institute Genome Sequencing Center for Infectious Disease"/>
            <person name="Wu L."/>
            <person name="Ma J."/>
        </authorList>
    </citation>
    <scope>NUCLEOTIDE SEQUENCE [LARGE SCALE GENOMIC DNA]</scope>
    <source>
        <strain evidence="4">FCH27</strain>
    </source>
</reference>
<keyword evidence="2" id="KW-1133">Transmembrane helix</keyword>
<feature type="compositionally biased region" description="Basic and acidic residues" evidence="1">
    <location>
        <begin position="1"/>
        <end position="18"/>
    </location>
</feature>
<feature type="region of interest" description="Disordered" evidence="1">
    <location>
        <begin position="1"/>
        <end position="20"/>
    </location>
</feature>
<feature type="region of interest" description="Disordered" evidence="1">
    <location>
        <begin position="289"/>
        <end position="320"/>
    </location>
</feature>
<evidence type="ECO:0000256" key="1">
    <source>
        <dbReference type="SAM" id="MobiDB-lite"/>
    </source>
</evidence>
<gene>
    <name evidence="3" type="ORF">ACFQO6_23820</name>
</gene>
<keyword evidence="4" id="KW-1185">Reference proteome</keyword>
<feature type="compositionally biased region" description="Polar residues" evidence="1">
    <location>
        <begin position="310"/>
        <end position="320"/>
    </location>
</feature>
<evidence type="ECO:0000256" key="2">
    <source>
        <dbReference type="SAM" id="Phobius"/>
    </source>
</evidence>